<dbReference type="GO" id="GO:0020037">
    <property type="term" value="F:heme binding"/>
    <property type="evidence" value="ECO:0007669"/>
    <property type="project" value="InterPro"/>
</dbReference>
<evidence type="ECO:0000256" key="2">
    <source>
        <dbReference type="ARBA" id="ARBA00022617"/>
    </source>
</evidence>
<accession>A0A4R6JJI2</accession>
<dbReference type="GO" id="GO:0046872">
    <property type="term" value="F:metal ion binding"/>
    <property type="evidence" value="ECO:0007669"/>
    <property type="project" value="UniProtKB-KW"/>
</dbReference>
<dbReference type="Gene3D" id="1.10.490.10">
    <property type="entry name" value="Globins"/>
    <property type="match status" value="1"/>
</dbReference>
<evidence type="ECO:0000256" key="4">
    <source>
        <dbReference type="ARBA" id="ARBA00023004"/>
    </source>
</evidence>
<keyword evidence="2" id="KW-0349">Heme</keyword>
<gene>
    <name evidence="5" type="ORF">EV643_12071</name>
</gene>
<dbReference type="EMBL" id="SNWQ01000020">
    <property type="protein sequence ID" value="TDO36340.1"/>
    <property type="molecule type" value="Genomic_DNA"/>
</dbReference>
<dbReference type="InterPro" id="IPR009050">
    <property type="entry name" value="Globin-like_sf"/>
</dbReference>
<dbReference type="InterPro" id="IPR012292">
    <property type="entry name" value="Globin/Proto"/>
</dbReference>
<evidence type="ECO:0000256" key="3">
    <source>
        <dbReference type="ARBA" id="ARBA00022723"/>
    </source>
</evidence>
<dbReference type="AlphaFoldDB" id="A0A4R6JJI2"/>
<name>A0A4R6JJI2_9ACTN</name>
<keyword evidence="1" id="KW-0813">Transport</keyword>
<keyword evidence="4" id="KW-0408">Iron</keyword>
<reference evidence="5 6" key="1">
    <citation type="submission" date="2019-03" db="EMBL/GenBank/DDBJ databases">
        <title>Genomic Encyclopedia of Type Strains, Phase III (KMG-III): the genomes of soil and plant-associated and newly described type strains.</title>
        <authorList>
            <person name="Whitman W."/>
        </authorList>
    </citation>
    <scope>NUCLEOTIDE SEQUENCE [LARGE SCALE GENOMIC DNA]</scope>
    <source>
        <strain evidence="5 6">VKM Ac-2527</strain>
    </source>
</reference>
<dbReference type="SUPFAM" id="SSF46458">
    <property type="entry name" value="Globin-like"/>
    <property type="match status" value="1"/>
</dbReference>
<evidence type="ECO:0000313" key="5">
    <source>
        <dbReference type="EMBL" id="TDO36340.1"/>
    </source>
</evidence>
<dbReference type="Proteomes" id="UP000295388">
    <property type="component" value="Unassembled WGS sequence"/>
</dbReference>
<evidence type="ECO:0000256" key="1">
    <source>
        <dbReference type="ARBA" id="ARBA00022448"/>
    </source>
</evidence>
<sequence length="163" mass="18160">MVCCIRFDDFDWGPDMESVYEAAGGSEGLIRLAAAWHSRVMADEIVSHAFSHGFHPQHTERLAAYWAEALGGPTTYSDTYGDESSVVRIHSGNGPHEEMDRRAITCFDQALQDVGLVAEPLRQVLYDYFAWATTVSMTQYTGAADDVPLGLRIPRWSWDGLQS</sequence>
<comment type="caution">
    <text evidence="5">The sequence shown here is derived from an EMBL/GenBank/DDBJ whole genome shotgun (WGS) entry which is preliminary data.</text>
</comment>
<organism evidence="5 6">
    <name type="scientific">Kribbella caucasensis</name>
    <dbReference type="NCBI Taxonomy" id="2512215"/>
    <lineage>
        <taxon>Bacteria</taxon>
        <taxon>Bacillati</taxon>
        <taxon>Actinomycetota</taxon>
        <taxon>Actinomycetes</taxon>
        <taxon>Propionibacteriales</taxon>
        <taxon>Kribbellaceae</taxon>
        <taxon>Kribbella</taxon>
    </lineage>
</organism>
<protein>
    <submittedName>
        <fullName evidence="5">Hemoglobin</fullName>
    </submittedName>
</protein>
<proteinExistence type="predicted"/>
<evidence type="ECO:0000313" key="6">
    <source>
        <dbReference type="Proteomes" id="UP000295388"/>
    </source>
</evidence>
<dbReference type="Pfam" id="PF01152">
    <property type="entry name" value="Bac_globin"/>
    <property type="match status" value="1"/>
</dbReference>
<keyword evidence="6" id="KW-1185">Reference proteome</keyword>
<keyword evidence="3" id="KW-0479">Metal-binding</keyword>
<dbReference type="InterPro" id="IPR001486">
    <property type="entry name" value="Hemoglobin_trunc"/>
</dbReference>
<dbReference type="CDD" id="cd14775">
    <property type="entry name" value="TrHb2_O-like"/>
    <property type="match status" value="1"/>
</dbReference>
<dbReference type="GO" id="GO:0019825">
    <property type="term" value="F:oxygen binding"/>
    <property type="evidence" value="ECO:0007669"/>
    <property type="project" value="InterPro"/>
</dbReference>